<dbReference type="EMBL" id="CP009962">
    <property type="protein sequence ID" value="AIY42104.1"/>
    <property type="molecule type" value="Genomic_DNA"/>
</dbReference>
<protein>
    <submittedName>
        <fullName evidence="1">Uncharacterized protein</fullName>
    </submittedName>
</protein>
<proteinExistence type="predicted"/>
<reference evidence="2" key="1">
    <citation type="journal article" date="2014" name="Soil Biol. Biochem.">
        <title>Structure and function of bacterial communities in ageing soils: Insights from the Mendocino ecological staircase.</title>
        <authorList>
            <person name="Uroz S."/>
            <person name="Tech J.J."/>
            <person name="Sawaya N.A."/>
            <person name="Frey-Klett P."/>
            <person name="Leveau J.H.J."/>
        </authorList>
    </citation>
    <scope>NUCLEOTIDE SEQUENCE [LARGE SCALE GENOMIC DNA]</scope>
    <source>
        <strain evidence="2">Cal35</strain>
    </source>
</reference>
<dbReference type="STRING" id="279058.LT85_2946"/>
<keyword evidence="2" id="KW-1185">Reference proteome</keyword>
<gene>
    <name evidence="1" type="ORF">LT85_2946</name>
</gene>
<accession>A0A0A1FEK7</accession>
<dbReference type="HOGENOM" id="CLU_2022770_0_0_4"/>
<name>A0A0A1FEK7_9BURK</name>
<sequence>MQAMPADSASAPVQQIPVASIVFSEAGASNGAWLSGNAIPVVYSPGADNRRWPEKVISRLNISDDSLFYFLRDFKARPLQKPARWSILLIGLCFLLYQVRRRPARTSIGFPSAVMQVAPSAA</sequence>
<dbReference type="Proteomes" id="UP000030302">
    <property type="component" value="Chromosome"/>
</dbReference>
<evidence type="ECO:0000313" key="2">
    <source>
        <dbReference type="Proteomes" id="UP000030302"/>
    </source>
</evidence>
<dbReference type="AlphaFoldDB" id="A0A0A1FEK7"/>
<evidence type="ECO:0000313" key="1">
    <source>
        <dbReference type="EMBL" id="AIY42104.1"/>
    </source>
</evidence>
<organism evidence="1 2">
    <name type="scientific">Collimonas arenae</name>
    <dbReference type="NCBI Taxonomy" id="279058"/>
    <lineage>
        <taxon>Bacteria</taxon>
        <taxon>Pseudomonadati</taxon>
        <taxon>Pseudomonadota</taxon>
        <taxon>Betaproteobacteria</taxon>
        <taxon>Burkholderiales</taxon>
        <taxon>Oxalobacteraceae</taxon>
        <taxon>Collimonas</taxon>
    </lineage>
</organism>
<dbReference type="KEGG" id="care:LT85_2946"/>